<keyword evidence="2" id="KW-1185">Reference proteome</keyword>
<dbReference type="Proteomes" id="UP000247681">
    <property type="component" value="Unassembled WGS sequence"/>
</dbReference>
<evidence type="ECO:0000313" key="2">
    <source>
        <dbReference type="Proteomes" id="UP000247681"/>
    </source>
</evidence>
<protein>
    <recommendedName>
        <fullName evidence="3">HEAT repeat domain-containing protein</fullName>
    </recommendedName>
</protein>
<dbReference type="OrthoDB" id="1238577at2"/>
<organism evidence="1 2">
    <name type="scientific">Flavobacterium hydrophilum</name>
    <dbReference type="NCBI Taxonomy" id="2211445"/>
    <lineage>
        <taxon>Bacteria</taxon>
        <taxon>Pseudomonadati</taxon>
        <taxon>Bacteroidota</taxon>
        <taxon>Flavobacteriia</taxon>
        <taxon>Flavobacteriales</taxon>
        <taxon>Flavobacteriaceae</taxon>
        <taxon>Flavobacterium</taxon>
    </lineage>
</organism>
<comment type="caution">
    <text evidence="1">The sequence shown here is derived from an EMBL/GenBank/DDBJ whole genome shotgun (WGS) entry which is preliminary data.</text>
</comment>
<gene>
    <name evidence="1" type="ORF">DMB68_11210</name>
</gene>
<sequence>MTNKQKKMLLDLKSKKEEIFQIDHPFDVLIHSVLNTINLNELIQIYIDDSLIEVKSSIYSNIEKRLNTIDNTEKIYEDLKFILENGVEYYKSQRTRKVLEILLIKLDDDYKYDYFNTFFYSKYSNDKKSAVKYIKYAKKDVAKELLKEYLSSGNAVFLLPLLDKKNLEFLAENITEIWYTEPSFFYKKRLIELLSQTKFKNLEFIENEEIDLYILACLISKKIKPKHALKLLSKVPESKRHFSIFNLSKELDYKFIECEMKKYIC</sequence>
<name>A0A2V4C364_9FLAO</name>
<dbReference type="AlphaFoldDB" id="A0A2V4C364"/>
<dbReference type="EMBL" id="QJHL01000002">
    <property type="protein sequence ID" value="PXY45252.1"/>
    <property type="molecule type" value="Genomic_DNA"/>
</dbReference>
<reference evidence="1 2" key="1">
    <citation type="submission" date="2018-05" db="EMBL/GenBank/DDBJ databases">
        <title>Flavobacterium sp. strain IMCC34758, incomplete genome.</title>
        <authorList>
            <person name="Joung Y."/>
        </authorList>
    </citation>
    <scope>NUCLEOTIDE SEQUENCE [LARGE SCALE GENOMIC DNA]</scope>
    <source>
        <strain evidence="1 2">IMCC34758</strain>
    </source>
</reference>
<proteinExistence type="predicted"/>
<evidence type="ECO:0000313" key="1">
    <source>
        <dbReference type="EMBL" id="PXY45252.1"/>
    </source>
</evidence>
<accession>A0A2V4C364</accession>
<evidence type="ECO:0008006" key="3">
    <source>
        <dbReference type="Google" id="ProtNLM"/>
    </source>
</evidence>